<sequence length="172" mass="19552">MLQTRHALPNSSSSFVDATSSSNRDNGLQYQVSRDQLDWLVSTGLGQPLLNQNLLLGLLLKFHRDEWLTFLEMKSISIVVTPSQHLQSGFHIRLRSHRKKLTGSDAVLPSLAPKTFVRERMLEMDEKGFQLRVELKVGGLDHLECINNYQNQNESIVESFSNPTLCRHVGPR</sequence>
<reference evidence="2" key="1">
    <citation type="submission" date="2020-05" db="EMBL/GenBank/DDBJ databases">
        <authorList>
            <person name="Chiriac C."/>
            <person name="Salcher M."/>
            <person name="Ghai R."/>
            <person name="Kavagutti S V."/>
        </authorList>
    </citation>
    <scope>NUCLEOTIDE SEQUENCE</scope>
</reference>
<organism evidence="2">
    <name type="scientific">freshwater metagenome</name>
    <dbReference type="NCBI Taxonomy" id="449393"/>
    <lineage>
        <taxon>unclassified sequences</taxon>
        <taxon>metagenomes</taxon>
        <taxon>ecological metagenomes</taxon>
    </lineage>
</organism>
<dbReference type="EMBL" id="CAEZWU010000180">
    <property type="protein sequence ID" value="CAB4676283.1"/>
    <property type="molecule type" value="Genomic_DNA"/>
</dbReference>
<dbReference type="AlphaFoldDB" id="A0A6J6MVJ5"/>
<protein>
    <submittedName>
        <fullName evidence="2">Unannotated protein</fullName>
    </submittedName>
</protein>
<gene>
    <name evidence="2" type="ORF">UFOPK2292_01105</name>
</gene>
<evidence type="ECO:0000313" key="2">
    <source>
        <dbReference type="EMBL" id="CAB4676283.1"/>
    </source>
</evidence>
<feature type="compositionally biased region" description="Low complexity" evidence="1">
    <location>
        <begin position="11"/>
        <end position="22"/>
    </location>
</feature>
<accession>A0A6J6MVJ5</accession>
<name>A0A6J6MVJ5_9ZZZZ</name>
<evidence type="ECO:0000256" key="1">
    <source>
        <dbReference type="SAM" id="MobiDB-lite"/>
    </source>
</evidence>
<proteinExistence type="predicted"/>
<feature type="region of interest" description="Disordered" evidence="1">
    <location>
        <begin position="1"/>
        <end position="26"/>
    </location>
</feature>